<accession>A0A4Q2R681</accession>
<feature type="transmembrane region" description="Helical" evidence="1">
    <location>
        <begin position="48"/>
        <end position="69"/>
    </location>
</feature>
<evidence type="ECO:0000313" key="3">
    <source>
        <dbReference type="Proteomes" id="UP000289411"/>
    </source>
</evidence>
<keyword evidence="1" id="KW-0472">Membrane</keyword>
<name>A0A4Q2R681_9HYPH</name>
<evidence type="ECO:0000313" key="2">
    <source>
        <dbReference type="EMBL" id="RYB01421.1"/>
    </source>
</evidence>
<protein>
    <submittedName>
        <fullName evidence="2">Uncharacterized protein</fullName>
    </submittedName>
</protein>
<reference evidence="2 3" key="2">
    <citation type="submission" date="2019-02" db="EMBL/GenBank/DDBJ databases">
        <title>'Lichenibacterium ramalinii' gen. nov. sp. nov., 'Lichenibacterium minor' gen. nov. sp. nov.</title>
        <authorList>
            <person name="Pankratov T."/>
        </authorList>
    </citation>
    <scope>NUCLEOTIDE SEQUENCE [LARGE SCALE GENOMIC DNA]</scope>
    <source>
        <strain evidence="2 3">RmlP001</strain>
    </source>
</reference>
<keyword evidence="1" id="KW-0812">Transmembrane</keyword>
<dbReference type="OrthoDB" id="7575429at2"/>
<keyword evidence="3" id="KW-1185">Reference proteome</keyword>
<dbReference type="Proteomes" id="UP000289411">
    <property type="component" value="Unassembled WGS sequence"/>
</dbReference>
<keyword evidence="1" id="KW-1133">Transmembrane helix</keyword>
<feature type="transmembrane region" description="Helical" evidence="1">
    <location>
        <begin position="81"/>
        <end position="99"/>
    </location>
</feature>
<proteinExistence type="predicted"/>
<dbReference type="EMBL" id="QYBC01000041">
    <property type="protein sequence ID" value="RYB01421.1"/>
    <property type="molecule type" value="Genomic_DNA"/>
</dbReference>
<gene>
    <name evidence="2" type="ORF">D3272_26205</name>
</gene>
<evidence type="ECO:0000256" key="1">
    <source>
        <dbReference type="SAM" id="Phobius"/>
    </source>
</evidence>
<reference evidence="2 3" key="1">
    <citation type="submission" date="2018-09" db="EMBL/GenBank/DDBJ databases">
        <authorList>
            <person name="Grouzdev D.S."/>
            <person name="Krutkina M.S."/>
        </authorList>
    </citation>
    <scope>NUCLEOTIDE SEQUENCE [LARGE SCALE GENOMIC DNA]</scope>
    <source>
        <strain evidence="2 3">RmlP001</strain>
    </source>
</reference>
<dbReference type="RefSeq" id="WP_129222190.1">
    <property type="nucleotide sequence ID" value="NZ_QYBC01000041.1"/>
</dbReference>
<organism evidence="2 3">
    <name type="scientific">Lichenibacterium ramalinae</name>
    <dbReference type="NCBI Taxonomy" id="2316527"/>
    <lineage>
        <taxon>Bacteria</taxon>
        <taxon>Pseudomonadati</taxon>
        <taxon>Pseudomonadota</taxon>
        <taxon>Alphaproteobacteria</taxon>
        <taxon>Hyphomicrobiales</taxon>
        <taxon>Lichenihabitantaceae</taxon>
        <taxon>Lichenibacterium</taxon>
    </lineage>
</organism>
<comment type="caution">
    <text evidence="2">The sequence shown here is derived from an EMBL/GenBank/DDBJ whole genome shotgun (WGS) entry which is preliminary data.</text>
</comment>
<dbReference type="AlphaFoldDB" id="A0A4Q2R681"/>
<sequence length="196" mass="22496">MDAREHFLSHFEPNGDDFTYRVNPDARGVLVTAEERDRMASIHGRRRHIAIVLSVLNLPLTFFVAHAVYVMPTISSWTATVAWTMLLGVTIAAFAWAFAGPRRIVRGRPYIDFGTSPFLIEQRRLKALRETSWFKLLKRWFWIGLIGFLAYIHTKDEDFERVQAAGVMFFALMSFLKEAIDKYRSVRGVPLEGAEG</sequence>